<dbReference type="AlphaFoldDB" id="A0A6L2MDG4"/>
<comment type="caution">
    <text evidence="2">The sequence shown here is derived from an EMBL/GenBank/DDBJ whole genome shotgun (WGS) entry which is preliminary data.</text>
</comment>
<keyword evidence="1" id="KW-0732">Signal</keyword>
<reference evidence="2" key="1">
    <citation type="journal article" date="2019" name="Sci. Rep.">
        <title>Draft genome of Tanacetum cinerariifolium, the natural source of mosquito coil.</title>
        <authorList>
            <person name="Yamashiro T."/>
            <person name="Shiraishi A."/>
            <person name="Satake H."/>
            <person name="Nakayama K."/>
        </authorList>
    </citation>
    <scope>NUCLEOTIDE SEQUENCE</scope>
</reference>
<protein>
    <submittedName>
        <fullName evidence="2">Zinc finger, CCHC-type</fullName>
    </submittedName>
</protein>
<feature type="chain" id="PRO_5026909348" evidence="1">
    <location>
        <begin position="19"/>
        <end position="219"/>
    </location>
</feature>
<sequence length="219" mass="24035">MILGLGFLINLSFNVNLFLKILLPDLAFLLISDLEKEKVHDGADVKAVIMKTEVPGQEGANVACDEISKWKARLKEDMDVRSDVYVLSNDGMVFSCGCKAEIRVTKGLLVKAKGNILGLEIIKDRSVSGHIYAIGSQEYQVICTRPNITTASMDMLDGFDRGLQINVQVFVDFDYAIGRSITVMSRSIIGYGLMILGCAGSWKANLQHLKALSTTEVDI</sequence>
<organism evidence="2">
    <name type="scientific">Tanacetum cinerariifolium</name>
    <name type="common">Dalmatian daisy</name>
    <name type="synonym">Chrysanthemum cinerariifolium</name>
    <dbReference type="NCBI Taxonomy" id="118510"/>
    <lineage>
        <taxon>Eukaryota</taxon>
        <taxon>Viridiplantae</taxon>
        <taxon>Streptophyta</taxon>
        <taxon>Embryophyta</taxon>
        <taxon>Tracheophyta</taxon>
        <taxon>Spermatophyta</taxon>
        <taxon>Magnoliopsida</taxon>
        <taxon>eudicotyledons</taxon>
        <taxon>Gunneridae</taxon>
        <taxon>Pentapetalae</taxon>
        <taxon>asterids</taxon>
        <taxon>campanulids</taxon>
        <taxon>Asterales</taxon>
        <taxon>Asteraceae</taxon>
        <taxon>Asteroideae</taxon>
        <taxon>Anthemideae</taxon>
        <taxon>Anthemidinae</taxon>
        <taxon>Tanacetum</taxon>
    </lineage>
</organism>
<evidence type="ECO:0000313" key="2">
    <source>
        <dbReference type="EMBL" id="GEU72043.1"/>
    </source>
</evidence>
<proteinExistence type="predicted"/>
<evidence type="ECO:0000256" key="1">
    <source>
        <dbReference type="SAM" id="SignalP"/>
    </source>
</evidence>
<feature type="signal peptide" evidence="1">
    <location>
        <begin position="1"/>
        <end position="18"/>
    </location>
</feature>
<gene>
    <name evidence="2" type="ORF">Tci_044021</name>
</gene>
<accession>A0A6L2MDG4</accession>
<dbReference type="EMBL" id="BKCJ010006417">
    <property type="protein sequence ID" value="GEU72043.1"/>
    <property type="molecule type" value="Genomic_DNA"/>
</dbReference>
<name>A0A6L2MDG4_TANCI</name>